<name>A0A7W5BCI2_9BURK</name>
<reference evidence="1 2" key="1">
    <citation type="submission" date="2020-08" db="EMBL/GenBank/DDBJ databases">
        <title>Genomic Encyclopedia of Type Strains, Phase III (KMG-III): the genomes of soil and plant-associated and newly described type strains.</title>
        <authorList>
            <person name="Whitman W."/>
        </authorList>
    </citation>
    <scope>NUCLEOTIDE SEQUENCE [LARGE SCALE GENOMIC DNA]</scope>
    <source>
        <strain evidence="1 2">CECT 8897</strain>
    </source>
</reference>
<dbReference type="EMBL" id="JACHXD010000010">
    <property type="protein sequence ID" value="MBB3120594.1"/>
    <property type="molecule type" value="Genomic_DNA"/>
</dbReference>
<dbReference type="RefSeq" id="WP_183442361.1">
    <property type="nucleotide sequence ID" value="NZ_JACHXD010000010.1"/>
</dbReference>
<protein>
    <recommendedName>
        <fullName evidence="3">DUF3800 domain-containing protein</fullName>
    </recommendedName>
</protein>
<dbReference type="Proteomes" id="UP000541535">
    <property type="component" value="Unassembled WGS sequence"/>
</dbReference>
<evidence type="ECO:0000313" key="2">
    <source>
        <dbReference type="Proteomes" id="UP000541535"/>
    </source>
</evidence>
<evidence type="ECO:0000313" key="1">
    <source>
        <dbReference type="EMBL" id="MBB3120594.1"/>
    </source>
</evidence>
<dbReference type="AlphaFoldDB" id="A0A7W5BCI2"/>
<gene>
    <name evidence="1" type="ORF">FHS03_003661</name>
</gene>
<evidence type="ECO:0008006" key="3">
    <source>
        <dbReference type="Google" id="ProtNLM"/>
    </source>
</evidence>
<proteinExistence type="predicted"/>
<organism evidence="1 2">
    <name type="scientific">Pseudoduganella violacea</name>
    <dbReference type="NCBI Taxonomy" id="1715466"/>
    <lineage>
        <taxon>Bacteria</taxon>
        <taxon>Pseudomonadati</taxon>
        <taxon>Pseudomonadota</taxon>
        <taxon>Betaproteobacteria</taxon>
        <taxon>Burkholderiales</taxon>
        <taxon>Oxalobacteraceae</taxon>
        <taxon>Telluria group</taxon>
        <taxon>Pseudoduganella</taxon>
    </lineage>
</organism>
<dbReference type="Pfam" id="PF12686">
    <property type="entry name" value="DUF3800"/>
    <property type="match status" value="1"/>
</dbReference>
<keyword evidence="2" id="KW-1185">Reference proteome</keyword>
<sequence>MHLLYVDESGSIGDASQRYFVLAGVSVFERTTHWIELALDNIALRIDPGCQNELEFHGSPMRSGKGIWRKLPLAARENLIKEALHVSIIQQVKGVRLLACVVERNAIAGKDPVHICFEQLARRFDLFLQRCHTKHQDRQRGIMLFDESSTEQRLQTLAREFKHNGHAFGKTHNYAEVPVFLDSRATRLIQLADLVAYSIFRHFENGDSQFWDIIKGRFDEEGGVRHGFVLYDAAHPTPLPINLASPPDTVSTVMADAFAAAKATAP</sequence>
<accession>A0A7W5BCI2</accession>
<comment type="caution">
    <text evidence="1">The sequence shown here is derived from an EMBL/GenBank/DDBJ whole genome shotgun (WGS) entry which is preliminary data.</text>
</comment>
<dbReference type="InterPro" id="IPR024524">
    <property type="entry name" value="DUF3800"/>
</dbReference>